<reference evidence="4 5" key="1">
    <citation type="submission" date="2014-03" db="EMBL/GenBank/DDBJ databases">
        <title>Genome sequence of Sphingobium yanoikuyae B1.</title>
        <authorList>
            <person name="Gan H.M."/>
            <person name="Gan H.Y."/>
            <person name="Savka M.A."/>
        </authorList>
    </citation>
    <scope>NUCLEOTIDE SEQUENCE [LARGE SCALE GENOMIC DNA]</scope>
    <source>
        <strain evidence="4 5">B1</strain>
    </source>
</reference>
<feature type="chain" id="PRO_5015028961" evidence="2">
    <location>
        <begin position="27"/>
        <end position="311"/>
    </location>
</feature>
<dbReference type="AlphaFoldDB" id="A0A084E6Z9"/>
<evidence type="ECO:0000313" key="6">
    <source>
        <dbReference type="Proteomes" id="UP000037029"/>
    </source>
</evidence>
<dbReference type="PATRIC" id="fig|13690.10.peg.5103"/>
<keyword evidence="3" id="KW-0614">Plasmid</keyword>
<evidence type="ECO:0000256" key="2">
    <source>
        <dbReference type="SAM" id="SignalP"/>
    </source>
</evidence>
<dbReference type="InterPro" id="IPR014118">
    <property type="entry name" value="T4SS_TraV"/>
</dbReference>
<evidence type="ECO:0000313" key="5">
    <source>
        <dbReference type="Proteomes" id="UP000028534"/>
    </source>
</evidence>
<geneLocation type="plasmid" evidence="6">
    <name>pses189</name>
</geneLocation>
<reference evidence="3 6" key="2">
    <citation type="submission" date="2017-04" db="EMBL/GenBank/DDBJ databases">
        <title>Characterization, genome and methylation analysis of a phthalic acid esters degrading strain Sphingobium yanoikuyae SHJ.</title>
        <authorList>
            <person name="Feng L."/>
        </authorList>
    </citation>
    <scope>NUCLEOTIDE SEQUENCE [LARGE SCALE GENOMIC DNA]</scope>
    <source>
        <strain evidence="3 6">SHJ</strain>
        <plasmid evidence="6">Plasmid pses189</plasmid>
        <plasmid evidence="3">pSES189</plasmid>
    </source>
</reference>
<feature type="region of interest" description="Disordered" evidence="1">
    <location>
        <begin position="292"/>
        <end position="311"/>
    </location>
</feature>
<protein>
    <submittedName>
        <fullName evidence="4">Type IV conjugative transfer system lipo family protein</fullName>
    </submittedName>
</protein>
<dbReference type="PROSITE" id="PS51257">
    <property type="entry name" value="PROKAR_LIPOPROTEIN"/>
    <property type="match status" value="1"/>
</dbReference>
<feature type="compositionally biased region" description="Polar residues" evidence="1">
    <location>
        <begin position="218"/>
        <end position="234"/>
    </location>
</feature>
<sequence>MIGKPIRRRAGSAPTLLAFFALGGCASLGGNIAGSFSCPAPDGVCAPASAIDDRALAMISGEEGDRFIPAGADAAPAGNVSARQISRTALATSNAGVSPVGAPRTSEKVLRIVFQPYVDERGRLHEASAIHAVVQQGEWQEQARQDAAILPPTGLAATGAGGESISDALARDDAAPVGAILPDPAAVAAARARVANPIDGIKADVAQRLHADRPRPTSPQAVSKTVGITKQDGTAQPERAAGSIGSNAVQKPVSAEKAEAGRAATDQIKASEPYQRSTGTIESTARAAASGAVTGASVKAESFPATVPEHD</sequence>
<keyword evidence="2" id="KW-0732">Signal</keyword>
<proteinExistence type="predicted"/>
<dbReference type="eggNOG" id="ENOG5033GIZ">
    <property type="taxonomic scope" value="Bacteria"/>
</dbReference>
<evidence type="ECO:0000256" key="1">
    <source>
        <dbReference type="SAM" id="MobiDB-lite"/>
    </source>
</evidence>
<dbReference type="Proteomes" id="UP000037029">
    <property type="component" value="Plasmid pses189"/>
</dbReference>
<feature type="signal peptide" evidence="2">
    <location>
        <begin position="1"/>
        <end position="26"/>
    </location>
</feature>
<gene>
    <name evidence="3" type="ORF">BV87_26710</name>
    <name evidence="4" type="ORF">CP98_04936</name>
</gene>
<dbReference type="Pfam" id="PF09676">
    <property type="entry name" value="TraV"/>
    <property type="match status" value="1"/>
</dbReference>
<organism evidence="4 5">
    <name type="scientific">Sphingobium yanoikuyae</name>
    <name type="common">Sphingomonas yanoikuyae</name>
    <dbReference type="NCBI Taxonomy" id="13690"/>
    <lineage>
        <taxon>Bacteria</taxon>
        <taxon>Pseudomonadati</taxon>
        <taxon>Pseudomonadota</taxon>
        <taxon>Alphaproteobacteria</taxon>
        <taxon>Sphingomonadales</taxon>
        <taxon>Sphingomonadaceae</taxon>
        <taxon>Sphingobium</taxon>
    </lineage>
</organism>
<dbReference type="EMBL" id="CP020927">
    <property type="protein sequence ID" value="ATP22037.1"/>
    <property type="molecule type" value="Genomic_DNA"/>
</dbReference>
<accession>A0A084E6Z9</accession>
<dbReference type="EMBL" id="JGVR01000055">
    <property type="protein sequence ID" value="KEZ13741.1"/>
    <property type="molecule type" value="Genomic_DNA"/>
</dbReference>
<feature type="compositionally biased region" description="Polar residues" evidence="1">
    <location>
        <begin position="274"/>
        <end position="283"/>
    </location>
</feature>
<evidence type="ECO:0000313" key="4">
    <source>
        <dbReference type="EMBL" id="KEZ13741.1"/>
    </source>
</evidence>
<geneLocation type="plasmid" evidence="3">
    <name>pSES189</name>
</geneLocation>
<name>A0A084E6Z9_SPHYA</name>
<feature type="region of interest" description="Disordered" evidence="1">
    <location>
        <begin position="207"/>
        <end position="286"/>
    </location>
</feature>
<evidence type="ECO:0000313" key="3">
    <source>
        <dbReference type="EMBL" id="ATP22037.1"/>
    </source>
</evidence>
<dbReference type="Proteomes" id="UP000028534">
    <property type="component" value="Unassembled WGS sequence"/>
</dbReference>